<dbReference type="Proteomes" id="UP001054945">
    <property type="component" value="Unassembled WGS sequence"/>
</dbReference>
<name>A0AAV4Q9W9_CAEEX</name>
<proteinExistence type="predicted"/>
<protein>
    <submittedName>
        <fullName evidence="1">Uncharacterized protein</fullName>
    </submittedName>
</protein>
<comment type="caution">
    <text evidence="1">The sequence shown here is derived from an EMBL/GenBank/DDBJ whole genome shotgun (WGS) entry which is preliminary data.</text>
</comment>
<organism evidence="1 2">
    <name type="scientific">Caerostris extrusa</name>
    <name type="common">Bark spider</name>
    <name type="synonym">Caerostris bankana</name>
    <dbReference type="NCBI Taxonomy" id="172846"/>
    <lineage>
        <taxon>Eukaryota</taxon>
        <taxon>Metazoa</taxon>
        <taxon>Ecdysozoa</taxon>
        <taxon>Arthropoda</taxon>
        <taxon>Chelicerata</taxon>
        <taxon>Arachnida</taxon>
        <taxon>Araneae</taxon>
        <taxon>Araneomorphae</taxon>
        <taxon>Entelegynae</taxon>
        <taxon>Araneoidea</taxon>
        <taxon>Araneidae</taxon>
        <taxon>Caerostris</taxon>
    </lineage>
</organism>
<dbReference type="EMBL" id="BPLR01005682">
    <property type="protein sequence ID" value="GIY04188.1"/>
    <property type="molecule type" value="Genomic_DNA"/>
</dbReference>
<gene>
    <name evidence="1" type="ORF">CEXT_20711</name>
</gene>
<evidence type="ECO:0000313" key="1">
    <source>
        <dbReference type="EMBL" id="GIY04188.1"/>
    </source>
</evidence>
<dbReference type="AlphaFoldDB" id="A0AAV4Q9W9"/>
<reference evidence="1 2" key="1">
    <citation type="submission" date="2021-06" db="EMBL/GenBank/DDBJ databases">
        <title>Caerostris extrusa draft genome.</title>
        <authorList>
            <person name="Kono N."/>
            <person name="Arakawa K."/>
        </authorList>
    </citation>
    <scope>NUCLEOTIDE SEQUENCE [LARGE SCALE GENOMIC DNA]</scope>
</reference>
<keyword evidence="2" id="KW-1185">Reference proteome</keyword>
<evidence type="ECO:0000313" key="2">
    <source>
        <dbReference type="Proteomes" id="UP001054945"/>
    </source>
</evidence>
<sequence length="86" mass="10185">MTNEQHRNFASHLYYIKRTSPLFLSSNTVARILFGTACFRNLLQYLLRALRADKASMDRTHKRRRLIVDMERAFRETNSMSSLMKS</sequence>
<accession>A0AAV4Q9W9</accession>